<comment type="similarity">
    <text evidence="2">Belongs to the peptidase M67C family.</text>
</comment>
<dbReference type="InterPro" id="IPR037518">
    <property type="entry name" value="MPN"/>
</dbReference>
<evidence type="ECO:0000313" key="12">
    <source>
        <dbReference type="EMBL" id="KAK3578002.1"/>
    </source>
</evidence>
<name>A0AAE0RQZ4_9BIVA</name>
<sequence>MASAKSLPFLENIHDPAAKVKELCTYAGQVQVENAVPPRRYLRSGQGMLQMAQVYQSEGDLESAFILYMKFITLFVEKLPKHPDYSTAPAPEVLNMKKKVKEVFPIAENLKAQLKVKYTEIEKKRSEKEKKLAEENLRIQQLNEEERKRHEEELTRLRKETDKKLLREQEERYRELQEQERRRRKNDIILVPTPMDDSFNSGLNNQRGQVSSGTVDIVHNDLGTRSKIEKNLVGHTVPQIPDRELKRNLDISDTSPTSSPILPHVDRCTKPSPDHFLSTGVSGANIYGLKDVFIPLDTTKKFLVLAQENTDKNIETGGILAGTLKHHAFHITHLIVPKQHGTSDTFSAENEEAIFDYQATHDLLSLGWIHTHPSQTAFLSSVDLHTHLPYQLLMPEAIAIVCSPAYNEIGVFMITPDKGLPEITNCSQRGFHEHTKIPPLFEDCSHTKFVDTEQVTVVDLRSV</sequence>
<dbReference type="GO" id="GO:0016020">
    <property type="term" value="C:membrane"/>
    <property type="evidence" value="ECO:0007669"/>
    <property type="project" value="TreeGrafter"/>
</dbReference>
<evidence type="ECO:0000256" key="9">
    <source>
        <dbReference type="SAM" id="Coils"/>
    </source>
</evidence>
<proteinExistence type="inferred from homology"/>
<dbReference type="SMART" id="SM00232">
    <property type="entry name" value="JAB_MPN"/>
    <property type="match status" value="1"/>
</dbReference>
<keyword evidence="13" id="KW-1185">Reference proteome</keyword>
<evidence type="ECO:0000256" key="7">
    <source>
        <dbReference type="ARBA" id="ARBA00022833"/>
    </source>
</evidence>
<dbReference type="Pfam" id="PF08969">
    <property type="entry name" value="USP8_dimer"/>
    <property type="match status" value="1"/>
</dbReference>
<dbReference type="SUPFAM" id="SSF140856">
    <property type="entry name" value="USP8 N-terminal domain-like"/>
    <property type="match status" value="1"/>
</dbReference>
<dbReference type="Gene3D" id="3.40.140.10">
    <property type="entry name" value="Cytidine Deaminase, domain 2"/>
    <property type="match status" value="1"/>
</dbReference>
<dbReference type="GO" id="GO:0070536">
    <property type="term" value="P:protein K63-linked deubiquitination"/>
    <property type="evidence" value="ECO:0007669"/>
    <property type="project" value="InterPro"/>
</dbReference>
<feature type="region of interest" description="Disordered" evidence="10">
    <location>
        <begin position="192"/>
        <end position="211"/>
    </location>
</feature>
<dbReference type="SUPFAM" id="SSF102712">
    <property type="entry name" value="JAB1/MPN domain"/>
    <property type="match status" value="1"/>
</dbReference>
<keyword evidence="3" id="KW-0645">Protease</keyword>
<evidence type="ECO:0000256" key="6">
    <source>
        <dbReference type="ARBA" id="ARBA00022801"/>
    </source>
</evidence>
<dbReference type="AlphaFoldDB" id="A0AAE0RQZ4"/>
<dbReference type="Gene3D" id="1.20.58.80">
    <property type="entry name" value="Phosphotransferase system, lactose/cellobiose-type IIA subunit"/>
    <property type="match status" value="1"/>
</dbReference>
<dbReference type="PANTHER" id="PTHR12947:SF13">
    <property type="entry name" value="FI19924P1"/>
    <property type="match status" value="1"/>
</dbReference>
<dbReference type="EMBL" id="JAEAOA010002188">
    <property type="protein sequence ID" value="KAK3578002.1"/>
    <property type="molecule type" value="Genomic_DNA"/>
</dbReference>
<evidence type="ECO:0000256" key="1">
    <source>
        <dbReference type="ARBA" id="ARBA00001947"/>
    </source>
</evidence>
<dbReference type="InterPro" id="IPR000555">
    <property type="entry name" value="JAMM/MPN+_dom"/>
</dbReference>
<evidence type="ECO:0000256" key="5">
    <source>
        <dbReference type="ARBA" id="ARBA00022786"/>
    </source>
</evidence>
<dbReference type="PANTHER" id="PTHR12947">
    <property type="entry name" value="AMSH-LIKE PROTEASE"/>
    <property type="match status" value="1"/>
</dbReference>
<dbReference type="GO" id="GO:0006508">
    <property type="term" value="P:proteolysis"/>
    <property type="evidence" value="ECO:0007669"/>
    <property type="project" value="UniProtKB-KW"/>
</dbReference>
<dbReference type="Pfam" id="PF01398">
    <property type="entry name" value="JAB"/>
    <property type="match status" value="1"/>
</dbReference>
<keyword evidence="9" id="KW-0175">Coiled coil</keyword>
<evidence type="ECO:0000313" key="13">
    <source>
        <dbReference type="Proteomes" id="UP001195483"/>
    </source>
</evidence>
<dbReference type="GO" id="GO:0046872">
    <property type="term" value="F:metal ion binding"/>
    <property type="evidence" value="ECO:0007669"/>
    <property type="project" value="UniProtKB-KW"/>
</dbReference>
<evidence type="ECO:0000259" key="11">
    <source>
        <dbReference type="PROSITE" id="PS50249"/>
    </source>
</evidence>
<organism evidence="12 13">
    <name type="scientific">Potamilus streckersoni</name>
    <dbReference type="NCBI Taxonomy" id="2493646"/>
    <lineage>
        <taxon>Eukaryota</taxon>
        <taxon>Metazoa</taxon>
        <taxon>Spiralia</taxon>
        <taxon>Lophotrochozoa</taxon>
        <taxon>Mollusca</taxon>
        <taxon>Bivalvia</taxon>
        <taxon>Autobranchia</taxon>
        <taxon>Heteroconchia</taxon>
        <taxon>Palaeoheterodonta</taxon>
        <taxon>Unionida</taxon>
        <taxon>Unionoidea</taxon>
        <taxon>Unionidae</taxon>
        <taxon>Ambleminae</taxon>
        <taxon>Lampsilini</taxon>
        <taxon>Potamilus</taxon>
    </lineage>
</organism>
<dbReference type="GO" id="GO:0061578">
    <property type="term" value="F:K63-linked deubiquitinase activity"/>
    <property type="evidence" value="ECO:0007669"/>
    <property type="project" value="InterPro"/>
</dbReference>
<dbReference type="InterPro" id="IPR015063">
    <property type="entry name" value="USP8_dimer"/>
</dbReference>
<dbReference type="GO" id="GO:0005768">
    <property type="term" value="C:endosome"/>
    <property type="evidence" value="ECO:0007669"/>
    <property type="project" value="TreeGrafter"/>
</dbReference>
<evidence type="ECO:0000256" key="8">
    <source>
        <dbReference type="ARBA" id="ARBA00023049"/>
    </source>
</evidence>
<keyword evidence="7" id="KW-0862">Zinc</keyword>
<evidence type="ECO:0000256" key="4">
    <source>
        <dbReference type="ARBA" id="ARBA00022723"/>
    </source>
</evidence>
<dbReference type="Proteomes" id="UP001195483">
    <property type="component" value="Unassembled WGS sequence"/>
</dbReference>
<dbReference type="CDD" id="cd08066">
    <property type="entry name" value="MPN_AMSH_like"/>
    <property type="match status" value="1"/>
</dbReference>
<keyword evidence="8" id="KW-0482">Metalloprotease</keyword>
<dbReference type="PROSITE" id="PS50249">
    <property type="entry name" value="MPN"/>
    <property type="match status" value="1"/>
</dbReference>
<evidence type="ECO:0000256" key="10">
    <source>
        <dbReference type="SAM" id="MobiDB-lite"/>
    </source>
</evidence>
<comment type="cofactor">
    <cofactor evidence="1">
        <name>Zn(2+)</name>
        <dbReference type="ChEBI" id="CHEBI:29105"/>
    </cofactor>
</comment>
<evidence type="ECO:0000256" key="2">
    <source>
        <dbReference type="ARBA" id="ARBA00010981"/>
    </source>
</evidence>
<feature type="domain" description="MPN" evidence="11">
    <location>
        <begin position="292"/>
        <end position="423"/>
    </location>
</feature>
<keyword evidence="6" id="KW-0378">Hydrolase</keyword>
<feature type="coiled-coil region" evidence="9">
    <location>
        <begin position="107"/>
        <end position="186"/>
    </location>
</feature>
<reference evidence="12" key="2">
    <citation type="journal article" date="2021" name="Genome Biol. Evol.">
        <title>Developing a high-quality reference genome for a parasitic bivalve with doubly uniparental inheritance (Bivalvia: Unionida).</title>
        <authorList>
            <person name="Smith C.H."/>
        </authorList>
    </citation>
    <scope>NUCLEOTIDE SEQUENCE</scope>
    <source>
        <strain evidence="12">CHS0354</strain>
        <tissue evidence="12">Mantle</tissue>
    </source>
</reference>
<reference evidence="12" key="1">
    <citation type="journal article" date="2021" name="Genome Biol. Evol.">
        <title>A High-Quality Reference Genome for a Parasitic Bivalve with Doubly Uniparental Inheritance (Bivalvia: Unionida).</title>
        <authorList>
            <person name="Smith C.H."/>
        </authorList>
    </citation>
    <scope>NUCLEOTIDE SEQUENCE</scope>
    <source>
        <strain evidence="12">CHS0354</strain>
    </source>
</reference>
<keyword evidence="4" id="KW-0479">Metal-binding</keyword>
<evidence type="ECO:0000256" key="3">
    <source>
        <dbReference type="ARBA" id="ARBA00022670"/>
    </source>
</evidence>
<dbReference type="GO" id="GO:0140492">
    <property type="term" value="F:metal-dependent deubiquitinase activity"/>
    <property type="evidence" value="ECO:0007669"/>
    <property type="project" value="InterPro"/>
</dbReference>
<gene>
    <name evidence="12" type="ORF">CHS0354_037385</name>
</gene>
<feature type="compositionally biased region" description="Polar residues" evidence="10">
    <location>
        <begin position="198"/>
        <end position="211"/>
    </location>
</feature>
<accession>A0AAE0RQZ4</accession>
<keyword evidence="5" id="KW-0833">Ubl conjugation pathway</keyword>
<comment type="caution">
    <text evidence="12">The sequence shown here is derived from an EMBL/GenBank/DDBJ whole genome shotgun (WGS) entry which is preliminary data.</text>
</comment>
<reference evidence="12" key="3">
    <citation type="submission" date="2023-05" db="EMBL/GenBank/DDBJ databases">
        <authorList>
            <person name="Smith C.H."/>
        </authorList>
    </citation>
    <scope>NUCLEOTIDE SEQUENCE</scope>
    <source>
        <strain evidence="12">CHS0354</strain>
        <tissue evidence="12">Mantle</tissue>
    </source>
</reference>
<dbReference type="InterPro" id="IPR044098">
    <property type="entry name" value="STAMBP/STALP-like_MPN"/>
</dbReference>
<protein>
    <recommendedName>
        <fullName evidence="11">MPN domain-containing protein</fullName>
    </recommendedName>
</protein>